<organism evidence="3 4">
    <name type="scientific">Aeromonas veronii</name>
    <dbReference type="NCBI Taxonomy" id="654"/>
    <lineage>
        <taxon>Bacteria</taxon>
        <taxon>Pseudomonadati</taxon>
        <taxon>Pseudomonadota</taxon>
        <taxon>Gammaproteobacteria</taxon>
        <taxon>Aeromonadales</taxon>
        <taxon>Aeromonadaceae</taxon>
        <taxon>Aeromonas</taxon>
    </lineage>
</organism>
<evidence type="ECO:0000313" key="4">
    <source>
        <dbReference type="Proteomes" id="UP000309618"/>
    </source>
</evidence>
<dbReference type="GO" id="GO:0008270">
    <property type="term" value="F:zinc ion binding"/>
    <property type="evidence" value="ECO:0007669"/>
    <property type="project" value="UniProtKB-KW"/>
</dbReference>
<accession>A0A4S5CKS0</accession>
<gene>
    <name evidence="3" type="ORF">E8Q35_06410</name>
</gene>
<name>A0A4S5CKS0_AERVE</name>
<dbReference type="InterPro" id="IPR007527">
    <property type="entry name" value="Znf_SWIM"/>
</dbReference>
<dbReference type="EMBL" id="SSUX01000003">
    <property type="protein sequence ID" value="THJ46604.1"/>
    <property type="molecule type" value="Genomic_DNA"/>
</dbReference>
<evidence type="ECO:0000259" key="2">
    <source>
        <dbReference type="PROSITE" id="PS50966"/>
    </source>
</evidence>
<keyword evidence="1" id="KW-0863">Zinc-finger</keyword>
<sequence length="103" mass="11528">MEFKYSVDGSEGNVYTVIVKESNGVFNLYCDCAAGSYGKKCKHKSGIIEGILNGQINDVFRSDFLGSELCSHYLSLKESEAELEQMKKDVKRKTARFERVMAG</sequence>
<comment type="caution">
    <text evidence="3">The sequence shown here is derived from an EMBL/GenBank/DDBJ whole genome shotgun (WGS) entry which is preliminary data.</text>
</comment>
<reference evidence="3 4" key="1">
    <citation type="submission" date="2019-04" db="EMBL/GenBank/DDBJ databases">
        <title>Comparative genomics of Aeromonas veronii strains pathogenic to fish.</title>
        <authorList>
            <person name="Cascarano M.C."/>
            <person name="Smyrli M."/>
            <person name="Katharios P."/>
        </authorList>
    </citation>
    <scope>NUCLEOTIDE SEQUENCE [LARGE SCALE GENOMIC DNA]</scope>
    <source>
        <strain evidence="3 4">XU1</strain>
    </source>
</reference>
<keyword evidence="1" id="KW-0862">Zinc</keyword>
<keyword evidence="1" id="KW-0479">Metal-binding</keyword>
<evidence type="ECO:0000256" key="1">
    <source>
        <dbReference type="PROSITE-ProRule" id="PRU00325"/>
    </source>
</evidence>
<dbReference type="Proteomes" id="UP000309618">
    <property type="component" value="Unassembled WGS sequence"/>
</dbReference>
<dbReference type="AlphaFoldDB" id="A0A4S5CKS0"/>
<evidence type="ECO:0000313" key="3">
    <source>
        <dbReference type="EMBL" id="THJ46604.1"/>
    </source>
</evidence>
<dbReference type="RefSeq" id="WP_013724005.1">
    <property type="nucleotide sequence ID" value="NZ_CAWONR010000036.1"/>
</dbReference>
<feature type="domain" description="SWIM-type" evidence="2">
    <location>
        <begin position="15"/>
        <end position="52"/>
    </location>
</feature>
<protein>
    <recommendedName>
        <fullName evidence="2">SWIM-type domain-containing protein</fullName>
    </recommendedName>
</protein>
<proteinExistence type="predicted"/>
<dbReference type="PROSITE" id="PS50966">
    <property type="entry name" value="ZF_SWIM"/>
    <property type="match status" value="1"/>
</dbReference>